<evidence type="ECO:0000256" key="7">
    <source>
        <dbReference type="ARBA" id="ARBA00023136"/>
    </source>
</evidence>
<dbReference type="Gene3D" id="1.20.1720.10">
    <property type="entry name" value="Multidrug resistance protein D"/>
    <property type="match status" value="1"/>
</dbReference>
<dbReference type="GO" id="GO:0022857">
    <property type="term" value="F:transmembrane transporter activity"/>
    <property type="evidence" value="ECO:0007669"/>
    <property type="project" value="InterPro"/>
</dbReference>
<dbReference type="CDD" id="cd17502">
    <property type="entry name" value="MFS_Azr1_MDR_like"/>
    <property type="match status" value="1"/>
</dbReference>
<dbReference type="FunFam" id="1.20.1720.10:FF:000004">
    <property type="entry name" value="EmrB/QacA family drug resistance transporter"/>
    <property type="match status" value="1"/>
</dbReference>
<feature type="transmembrane region" description="Helical" evidence="9">
    <location>
        <begin position="435"/>
        <end position="454"/>
    </location>
</feature>
<dbReference type="EMBL" id="BMMD01000017">
    <property type="protein sequence ID" value="GGJ87704.1"/>
    <property type="molecule type" value="Genomic_DNA"/>
</dbReference>
<organism evidence="11 12">
    <name type="scientific">Agromyces bauzanensis</name>
    <dbReference type="NCBI Taxonomy" id="1308924"/>
    <lineage>
        <taxon>Bacteria</taxon>
        <taxon>Bacillati</taxon>
        <taxon>Actinomycetota</taxon>
        <taxon>Actinomycetes</taxon>
        <taxon>Micrococcales</taxon>
        <taxon>Microbacteriaceae</taxon>
        <taxon>Agromyces</taxon>
    </lineage>
</organism>
<name>A0A917PQ57_9MICO</name>
<feature type="transmembrane region" description="Helical" evidence="9">
    <location>
        <begin position="195"/>
        <end position="217"/>
    </location>
</feature>
<evidence type="ECO:0000256" key="2">
    <source>
        <dbReference type="ARBA" id="ARBA00007520"/>
    </source>
</evidence>
<evidence type="ECO:0000256" key="5">
    <source>
        <dbReference type="ARBA" id="ARBA00022692"/>
    </source>
</evidence>
<feature type="compositionally biased region" description="Low complexity" evidence="8">
    <location>
        <begin position="546"/>
        <end position="555"/>
    </location>
</feature>
<feature type="region of interest" description="Disordered" evidence="8">
    <location>
        <begin position="538"/>
        <end position="561"/>
    </location>
</feature>
<evidence type="ECO:0000256" key="1">
    <source>
        <dbReference type="ARBA" id="ARBA00004651"/>
    </source>
</evidence>
<dbReference type="InterPro" id="IPR011701">
    <property type="entry name" value="MFS"/>
</dbReference>
<dbReference type="PANTHER" id="PTHR23501:SF197">
    <property type="entry name" value="COMD"/>
    <property type="match status" value="1"/>
</dbReference>
<comment type="caution">
    <text evidence="11">The sequence shown here is derived from an EMBL/GenBank/DDBJ whole genome shotgun (WGS) entry which is preliminary data.</text>
</comment>
<evidence type="ECO:0000256" key="4">
    <source>
        <dbReference type="ARBA" id="ARBA00022475"/>
    </source>
</evidence>
<feature type="transmembrane region" description="Helical" evidence="9">
    <location>
        <begin position="40"/>
        <end position="58"/>
    </location>
</feature>
<feature type="transmembrane region" description="Helical" evidence="9">
    <location>
        <begin position="167"/>
        <end position="189"/>
    </location>
</feature>
<dbReference type="InterPro" id="IPR036259">
    <property type="entry name" value="MFS_trans_sf"/>
</dbReference>
<evidence type="ECO:0000256" key="9">
    <source>
        <dbReference type="SAM" id="Phobius"/>
    </source>
</evidence>
<dbReference type="InterPro" id="IPR020846">
    <property type="entry name" value="MFS_dom"/>
</dbReference>
<feature type="transmembrane region" description="Helical" evidence="9">
    <location>
        <begin position="257"/>
        <end position="279"/>
    </location>
</feature>
<proteinExistence type="inferred from homology"/>
<keyword evidence="7 9" id="KW-0472">Membrane</keyword>
<dbReference type="PRINTS" id="PR01036">
    <property type="entry name" value="TCRTETB"/>
</dbReference>
<dbReference type="NCBIfam" id="TIGR00711">
    <property type="entry name" value="efflux_EmrB"/>
    <property type="match status" value="1"/>
</dbReference>
<keyword evidence="5 9" id="KW-0812">Transmembrane</keyword>
<feature type="transmembrane region" description="Helical" evidence="9">
    <location>
        <begin position="78"/>
        <end position="96"/>
    </location>
</feature>
<comment type="similarity">
    <text evidence="2">Belongs to the major facilitator superfamily. TCR/Tet family.</text>
</comment>
<evidence type="ECO:0000313" key="11">
    <source>
        <dbReference type="EMBL" id="GGJ87704.1"/>
    </source>
</evidence>
<dbReference type="PROSITE" id="PS50850">
    <property type="entry name" value="MFS"/>
    <property type="match status" value="1"/>
</dbReference>
<keyword evidence="12" id="KW-1185">Reference proteome</keyword>
<evidence type="ECO:0000256" key="8">
    <source>
        <dbReference type="SAM" id="MobiDB-lite"/>
    </source>
</evidence>
<feature type="transmembrane region" description="Helical" evidence="9">
    <location>
        <begin position="498"/>
        <end position="524"/>
    </location>
</feature>
<reference evidence="11" key="1">
    <citation type="journal article" date="2014" name="Int. J. Syst. Evol. Microbiol.">
        <title>Complete genome sequence of Corynebacterium casei LMG S-19264T (=DSM 44701T), isolated from a smear-ripened cheese.</title>
        <authorList>
            <consortium name="US DOE Joint Genome Institute (JGI-PGF)"/>
            <person name="Walter F."/>
            <person name="Albersmeier A."/>
            <person name="Kalinowski J."/>
            <person name="Ruckert C."/>
        </authorList>
    </citation>
    <scope>NUCLEOTIDE SEQUENCE</scope>
    <source>
        <strain evidence="11">CGMCC 1.8984</strain>
    </source>
</reference>
<feature type="transmembrane region" description="Helical" evidence="9">
    <location>
        <begin position="365"/>
        <end position="383"/>
    </location>
</feature>
<feature type="transmembrane region" description="Helical" evidence="9">
    <location>
        <begin position="300"/>
        <end position="323"/>
    </location>
</feature>
<keyword evidence="3" id="KW-0813">Transport</keyword>
<feature type="transmembrane region" description="Helical" evidence="9">
    <location>
        <begin position="229"/>
        <end position="251"/>
    </location>
</feature>
<feature type="transmembrane region" description="Helical" evidence="9">
    <location>
        <begin position="138"/>
        <end position="155"/>
    </location>
</feature>
<evidence type="ECO:0000259" key="10">
    <source>
        <dbReference type="PROSITE" id="PS50850"/>
    </source>
</evidence>
<dbReference type="InterPro" id="IPR004638">
    <property type="entry name" value="EmrB-like"/>
</dbReference>
<keyword evidence="4" id="KW-1003">Cell membrane</keyword>
<dbReference type="PANTHER" id="PTHR23501">
    <property type="entry name" value="MAJOR FACILITATOR SUPERFAMILY"/>
    <property type="match status" value="1"/>
</dbReference>
<dbReference type="AlphaFoldDB" id="A0A917PQ57"/>
<reference evidence="11" key="2">
    <citation type="submission" date="2020-09" db="EMBL/GenBank/DDBJ databases">
        <authorList>
            <person name="Sun Q."/>
            <person name="Zhou Y."/>
        </authorList>
    </citation>
    <scope>NUCLEOTIDE SEQUENCE</scope>
    <source>
        <strain evidence="11">CGMCC 1.8984</strain>
    </source>
</reference>
<feature type="transmembrane region" description="Helical" evidence="9">
    <location>
        <begin position="335"/>
        <end position="358"/>
    </location>
</feature>
<evidence type="ECO:0000256" key="6">
    <source>
        <dbReference type="ARBA" id="ARBA00022989"/>
    </source>
</evidence>
<dbReference type="Proteomes" id="UP000636956">
    <property type="component" value="Unassembled WGS sequence"/>
</dbReference>
<dbReference type="GO" id="GO:0005886">
    <property type="term" value="C:plasma membrane"/>
    <property type="evidence" value="ECO:0007669"/>
    <property type="project" value="UniProtKB-SubCell"/>
</dbReference>
<keyword evidence="6 9" id="KW-1133">Transmembrane helix</keyword>
<dbReference type="Gene3D" id="1.20.1250.20">
    <property type="entry name" value="MFS general substrate transporter like domains"/>
    <property type="match status" value="1"/>
</dbReference>
<gene>
    <name evidence="11" type="ORF">GCM10011372_27790</name>
</gene>
<evidence type="ECO:0000313" key="12">
    <source>
        <dbReference type="Proteomes" id="UP000636956"/>
    </source>
</evidence>
<feature type="transmembrane region" description="Helical" evidence="9">
    <location>
        <begin position="108"/>
        <end position="126"/>
    </location>
</feature>
<sequence length="618" mass="64690">MTDIDHFWSHMANPSRARASTSTDAASAALSDNGMTHREVLTALSGLLLGMFVSMLATTVVGTSLPVIISDLGGDQSAFTWVITATLLATTVSTPIWGKLADLFNRKLLLQLALVIFVAASAIAGLSQDPATLITMRVFQGIGAGGLAALSQIVMADIISPRERGRYAGLFGAVMAVATVGGPLLGGVITDSLGWRWNFFVGLPIAVVAIVLLQRTLHLPKRPKQKVSIDYLGIVLISAGVSLLLLWVTFAGSDFEWVSVPSLAMVGGAVLLLAIAIVVELRVKEPLIPLGLFRNRTFTLAVIASISVGVAMFGTAIFLSQYMQLARGATPTESGLLTIPMMAGVLIASAVIGALVSWRGRWKGFMVAGSLFMIAGSILLSRLEYDTEFWYVGVSMFVLGAGVGMLMQNLVLIVQNTTEVKHLGVATSAVTFFRSLGGTVGVAVMGSILGTVVAEHITTGIDALSPEQQLEAARTLGDGTIPQISELPGFLRVIVESAYGAGIGSVFLAAVPLAIVTLVAVLFLPNVSLGTQNAIQRARSDERADATSATSATPSEQHEEHVREFEDVEDAVIDTAAASVALTPVGLTHDPATGALETEGETVGEASVTTRDPRADGL</sequence>
<accession>A0A917PQ57</accession>
<comment type="subcellular location">
    <subcellularLocation>
        <location evidence="1">Cell membrane</location>
        <topology evidence="1">Multi-pass membrane protein</topology>
    </subcellularLocation>
</comment>
<feature type="region of interest" description="Disordered" evidence="8">
    <location>
        <begin position="590"/>
        <end position="618"/>
    </location>
</feature>
<feature type="domain" description="Major facilitator superfamily (MFS) profile" evidence="10">
    <location>
        <begin position="43"/>
        <end position="528"/>
    </location>
</feature>
<protein>
    <recommendedName>
        <fullName evidence="10">Major facilitator superfamily (MFS) profile domain-containing protein</fullName>
    </recommendedName>
</protein>
<feature type="transmembrane region" description="Helical" evidence="9">
    <location>
        <begin position="389"/>
        <end position="414"/>
    </location>
</feature>
<dbReference type="SUPFAM" id="SSF103473">
    <property type="entry name" value="MFS general substrate transporter"/>
    <property type="match status" value="1"/>
</dbReference>
<evidence type="ECO:0000256" key="3">
    <source>
        <dbReference type="ARBA" id="ARBA00022448"/>
    </source>
</evidence>
<dbReference type="Pfam" id="PF07690">
    <property type="entry name" value="MFS_1"/>
    <property type="match status" value="1"/>
</dbReference>